<dbReference type="EMBL" id="SLZR01000002">
    <property type="protein sequence ID" value="TCS43257.1"/>
    <property type="molecule type" value="Genomic_DNA"/>
</dbReference>
<sequence>MAQQNRYTQFILNKTLPTILSIATATLIVLSSGIWWMVDRNMQDRHQERVEAVIESFDAAVSMELEHVQAIANTPLITQAIDDPNGLSRFYLNSYLASVDINRSFQTAISAYHSDGRLFSTNRTLNVRYYNPVTDEPWFVQVVSHQKPAVSVSVEGIIAAAPIIIDDQMRGVVISELNHLGPWFSFSFDEAAVLILDEQNNILYSSNEQWFPPLNTLSSVLNPRWRSVKSASHDGFTILSLEDRSLLSRELGEFYFFLLLATAVIFVSGIICASVAGSISERIIGEFIRSVEHLEKHQELGALNHQVFGIKEIQHLRTKFQKLLNNLVASNLSKERVSALMNSLNDLLVVFDLDGNPILSNKAFDDFFTDKEFVNPDIMSFLFQNEEDPLDLLNMNVSLEPFEREYTSGIFVQKRFIVNWKRNPLNDEQGRVIGAIFVGQDVTESSELTTENKLKEAAIDGADSGVMILETDINTARIRYTNSSFHKLTGIRKELLANRDINLYDSRLFPEDSLVRIKKAIEQNQSTIEIINIRFIHGINGHIEFNFSPIPVHSSARTHFYLCILKDVTQQQMTSKLLIDAKKRAEESAQLKSAFLASMSHEIRTPMNGVTGMLGILSDTPLTAEQLNYVRIAQGSAESLLHIINDILDFSKLEAGKASIESVDFNLCEMLENFIDSMAHLAHNKGLELVLDMSQLEHCMIMGDPGRLRQILTNLVGNAIKFTQQGDILVKAELHRSTPITTRLEITVTDSGRGIPKEYQQTLFEPFTQVDSKSNESIKGTGLGLAIVKQLVENMKGHISLRSEPGKGSSFNFYVQVKPSKLVAPLIESHNLQSKKVLLVDDNTLSRNIICKLLKHWGIQIVSFESGSDALSFMQQQAENEFDGAIIDSDMPGMSGMELGRKLKGLDKTNSLPMLLMTSFRNQPASKAIKRAGFSGYFSKPVKAHNLADALNLLWNKEEASTRVITDKLIHQLRQDSAFSRSYRVLLVEDNLVNQMISKKFIESLGLTTVIKADGQQAIDALKNDTETFDLVVMDCQMPVIDGFEAARLIRRGDAGDKYKDIIIIAMTANVLEEDKERCIQAGMSDYLPKPLRREQLAKTLKNWLE</sequence>
<dbReference type="InterPro" id="IPR036097">
    <property type="entry name" value="HisK_dim/P_sf"/>
</dbReference>
<dbReference type="Pfam" id="PF02518">
    <property type="entry name" value="HATPase_c"/>
    <property type="match status" value="1"/>
</dbReference>
<dbReference type="PRINTS" id="PR00344">
    <property type="entry name" value="BCTRLSENSOR"/>
</dbReference>
<dbReference type="InterPro" id="IPR001789">
    <property type="entry name" value="Sig_transdc_resp-reg_receiver"/>
</dbReference>
<keyword evidence="12" id="KW-0812">Transmembrane</keyword>
<comment type="caution">
    <text evidence="15">The sequence shown here is derived from an EMBL/GenBank/DDBJ whole genome shotgun (WGS) entry which is preliminary data.</text>
</comment>
<feature type="domain" description="Response regulatory" evidence="14">
    <location>
        <begin position="836"/>
        <end position="955"/>
    </location>
</feature>
<dbReference type="SUPFAM" id="SSF52172">
    <property type="entry name" value="CheY-like"/>
    <property type="match status" value="2"/>
</dbReference>
<dbReference type="PANTHER" id="PTHR45339:SF1">
    <property type="entry name" value="HYBRID SIGNAL TRANSDUCTION HISTIDINE KINASE J"/>
    <property type="match status" value="1"/>
</dbReference>
<dbReference type="PROSITE" id="PS50110">
    <property type="entry name" value="RESPONSE_REGULATORY"/>
    <property type="match status" value="2"/>
</dbReference>
<feature type="domain" description="Response regulatory" evidence="14">
    <location>
        <begin position="984"/>
        <end position="1105"/>
    </location>
</feature>
<dbReference type="Gene3D" id="3.30.450.20">
    <property type="entry name" value="PAS domain"/>
    <property type="match status" value="2"/>
</dbReference>
<dbReference type="Pfam" id="PF00512">
    <property type="entry name" value="HisKA"/>
    <property type="match status" value="1"/>
</dbReference>
<dbReference type="InterPro" id="IPR004358">
    <property type="entry name" value="Sig_transdc_His_kin-like_C"/>
</dbReference>
<dbReference type="Gene3D" id="1.10.287.130">
    <property type="match status" value="1"/>
</dbReference>
<evidence type="ECO:0000256" key="6">
    <source>
        <dbReference type="ARBA" id="ARBA00022777"/>
    </source>
</evidence>
<dbReference type="Gene3D" id="3.40.50.2300">
    <property type="match status" value="2"/>
</dbReference>
<dbReference type="OrthoDB" id="5555669at2"/>
<feature type="transmembrane region" description="Helical" evidence="12">
    <location>
        <begin position="254"/>
        <end position="279"/>
    </location>
</feature>
<evidence type="ECO:0000256" key="4">
    <source>
        <dbReference type="ARBA" id="ARBA00022679"/>
    </source>
</evidence>
<keyword evidence="6" id="KW-0418">Kinase</keyword>
<keyword evidence="16" id="KW-1185">Reference proteome</keyword>
<reference evidence="15 16" key="1">
    <citation type="submission" date="2019-03" db="EMBL/GenBank/DDBJ databases">
        <title>Genomic Encyclopedia of Archaeal and Bacterial Type Strains, Phase II (KMG-II): from individual species to whole genera.</title>
        <authorList>
            <person name="Goeker M."/>
        </authorList>
    </citation>
    <scope>NUCLEOTIDE SEQUENCE [LARGE SCALE GENOMIC DNA]</scope>
    <source>
        <strain evidence="15 16">DSM 15388</strain>
    </source>
</reference>
<proteinExistence type="predicted"/>
<keyword evidence="5" id="KW-0547">Nucleotide-binding</keyword>
<organism evidence="15 16">
    <name type="scientific">Reinekea marinisedimentorum</name>
    <dbReference type="NCBI Taxonomy" id="230495"/>
    <lineage>
        <taxon>Bacteria</taxon>
        <taxon>Pseudomonadati</taxon>
        <taxon>Pseudomonadota</taxon>
        <taxon>Gammaproteobacteria</taxon>
        <taxon>Oceanospirillales</taxon>
        <taxon>Saccharospirillaceae</taxon>
        <taxon>Reinekea</taxon>
    </lineage>
</organism>
<feature type="transmembrane region" description="Helical" evidence="12">
    <location>
        <begin position="16"/>
        <end position="38"/>
    </location>
</feature>
<accession>A0A4R3ICW2</accession>
<dbReference type="PROSITE" id="PS50109">
    <property type="entry name" value="HIS_KIN"/>
    <property type="match status" value="1"/>
</dbReference>
<dbReference type="GO" id="GO:0000155">
    <property type="term" value="F:phosphorelay sensor kinase activity"/>
    <property type="evidence" value="ECO:0007669"/>
    <property type="project" value="InterPro"/>
</dbReference>
<protein>
    <recommendedName>
        <fullName evidence="10">Sensory/regulatory protein RpfC</fullName>
        <ecNumber evidence="2">2.7.13.3</ecNumber>
    </recommendedName>
</protein>
<dbReference type="InterPro" id="IPR035965">
    <property type="entry name" value="PAS-like_dom_sf"/>
</dbReference>
<dbReference type="InterPro" id="IPR003661">
    <property type="entry name" value="HisK_dim/P_dom"/>
</dbReference>
<dbReference type="InterPro" id="IPR036890">
    <property type="entry name" value="HATPase_C_sf"/>
</dbReference>
<keyword evidence="7" id="KW-0067">ATP-binding</keyword>
<dbReference type="Pfam" id="PF13426">
    <property type="entry name" value="PAS_9"/>
    <property type="match status" value="2"/>
</dbReference>
<keyword evidence="4" id="KW-0808">Transferase</keyword>
<dbReference type="InterPro" id="IPR000014">
    <property type="entry name" value="PAS"/>
</dbReference>
<dbReference type="InterPro" id="IPR011006">
    <property type="entry name" value="CheY-like_superfamily"/>
</dbReference>
<dbReference type="FunFam" id="1.10.287.130:FF:000002">
    <property type="entry name" value="Two-component osmosensing histidine kinase"/>
    <property type="match status" value="1"/>
</dbReference>
<dbReference type="SMART" id="SM00448">
    <property type="entry name" value="REC"/>
    <property type="match status" value="2"/>
</dbReference>
<keyword evidence="8" id="KW-0902">Two-component regulatory system</keyword>
<dbReference type="RefSeq" id="WP_132700019.1">
    <property type="nucleotide sequence ID" value="NZ_SLZR01000002.1"/>
</dbReference>
<evidence type="ECO:0000256" key="9">
    <source>
        <dbReference type="ARBA" id="ARBA00064003"/>
    </source>
</evidence>
<dbReference type="PANTHER" id="PTHR45339">
    <property type="entry name" value="HYBRID SIGNAL TRANSDUCTION HISTIDINE KINASE J"/>
    <property type="match status" value="1"/>
</dbReference>
<gene>
    <name evidence="15" type="ORF">BCF53_102283</name>
</gene>
<evidence type="ECO:0000256" key="2">
    <source>
        <dbReference type="ARBA" id="ARBA00012438"/>
    </source>
</evidence>
<dbReference type="CDD" id="cd16922">
    <property type="entry name" value="HATPase_EvgS-ArcB-TorS-like"/>
    <property type="match status" value="1"/>
</dbReference>
<keyword evidence="12" id="KW-1133">Transmembrane helix</keyword>
<dbReference type="Proteomes" id="UP000295793">
    <property type="component" value="Unassembled WGS sequence"/>
</dbReference>
<dbReference type="SUPFAM" id="SSF47384">
    <property type="entry name" value="Homodimeric domain of signal transducing histidine kinase"/>
    <property type="match status" value="1"/>
</dbReference>
<dbReference type="InterPro" id="IPR003594">
    <property type="entry name" value="HATPase_dom"/>
</dbReference>
<dbReference type="SMART" id="SM00387">
    <property type="entry name" value="HATPase_c"/>
    <property type="match status" value="1"/>
</dbReference>
<evidence type="ECO:0000256" key="3">
    <source>
        <dbReference type="ARBA" id="ARBA00022553"/>
    </source>
</evidence>
<dbReference type="InterPro" id="IPR005467">
    <property type="entry name" value="His_kinase_dom"/>
</dbReference>
<feature type="modified residue" description="4-aspartylphosphate" evidence="11">
    <location>
        <position position="888"/>
    </location>
</feature>
<evidence type="ECO:0000256" key="10">
    <source>
        <dbReference type="ARBA" id="ARBA00068150"/>
    </source>
</evidence>
<feature type="domain" description="Histidine kinase" evidence="13">
    <location>
        <begin position="598"/>
        <end position="819"/>
    </location>
</feature>
<evidence type="ECO:0000256" key="11">
    <source>
        <dbReference type="PROSITE-ProRule" id="PRU00169"/>
    </source>
</evidence>
<dbReference type="AlphaFoldDB" id="A0A4R3ICW2"/>
<feature type="modified residue" description="4-aspartylphosphate" evidence="11">
    <location>
        <position position="1035"/>
    </location>
</feature>
<dbReference type="CDD" id="cd17546">
    <property type="entry name" value="REC_hyHK_CKI1_RcsC-like"/>
    <property type="match status" value="1"/>
</dbReference>
<dbReference type="SMART" id="SM00091">
    <property type="entry name" value="PAS"/>
    <property type="match status" value="2"/>
</dbReference>
<evidence type="ECO:0000313" key="15">
    <source>
        <dbReference type="EMBL" id="TCS43257.1"/>
    </source>
</evidence>
<evidence type="ECO:0000256" key="8">
    <source>
        <dbReference type="ARBA" id="ARBA00023012"/>
    </source>
</evidence>
<dbReference type="CDD" id="cd00082">
    <property type="entry name" value="HisKA"/>
    <property type="match status" value="1"/>
</dbReference>
<dbReference type="SUPFAM" id="SSF55785">
    <property type="entry name" value="PYP-like sensor domain (PAS domain)"/>
    <property type="match status" value="2"/>
</dbReference>
<dbReference type="CDD" id="cd00130">
    <property type="entry name" value="PAS"/>
    <property type="match status" value="1"/>
</dbReference>
<dbReference type="Pfam" id="PF00072">
    <property type="entry name" value="Response_reg"/>
    <property type="match status" value="2"/>
</dbReference>
<dbReference type="SUPFAM" id="SSF55874">
    <property type="entry name" value="ATPase domain of HSP90 chaperone/DNA topoisomerase II/histidine kinase"/>
    <property type="match status" value="1"/>
</dbReference>
<evidence type="ECO:0000259" key="14">
    <source>
        <dbReference type="PROSITE" id="PS50110"/>
    </source>
</evidence>
<dbReference type="GO" id="GO:0005524">
    <property type="term" value="F:ATP binding"/>
    <property type="evidence" value="ECO:0007669"/>
    <property type="project" value="UniProtKB-KW"/>
</dbReference>
<dbReference type="NCBIfam" id="TIGR00229">
    <property type="entry name" value="sensory_box"/>
    <property type="match status" value="1"/>
</dbReference>
<dbReference type="EC" id="2.7.13.3" evidence="2"/>
<evidence type="ECO:0000256" key="7">
    <source>
        <dbReference type="ARBA" id="ARBA00022840"/>
    </source>
</evidence>
<dbReference type="CDD" id="cd00156">
    <property type="entry name" value="REC"/>
    <property type="match status" value="1"/>
</dbReference>
<evidence type="ECO:0000313" key="16">
    <source>
        <dbReference type="Proteomes" id="UP000295793"/>
    </source>
</evidence>
<dbReference type="FunFam" id="3.30.565.10:FF:000010">
    <property type="entry name" value="Sensor histidine kinase RcsC"/>
    <property type="match status" value="1"/>
</dbReference>
<evidence type="ECO:0000256" key="5">
    <source>
        <dbReference type="ARBA" id="ARBA00022741"/>
    </source>
</evidence>
<evidence type="ECO:0000259" key="13">
    <source>
        <dbReference type="PROSITE" id="PS50109"/>
    </source>
</evidence>
<dbReference type="Gene3D" id="3.30.565.10">
    <property type="entry name" value="Histidine kinase-like ATPase, C-terminal domain"/>
    <property type="match status" value="1"/>
</dbReference>
<evidence type="ECO:0000256" key="12">
    <source>
        <dbReference type="SAM" id="Phobius"/>
    </source>
</evidence>
<keyword evidence="12" id="KW-0472">Membrane</keyword>
<comment type="subunit">
    <text evidence="9">At low DSF concentrations, interacts with RpfF.</text>
</comment>
<name>A0A4R3ICW2_9GAMM</name>
<comment type="catalytic activity">
    <reaction evidence="1">
        <text>ATP + protein L-histidine = ADP + protein N-phospho-L-histidine.</text>
        <dbReference type="EC" id="2.7.13.3"/>
    </reaction>
</comment>
<keyword evidence="3 11" id="KW-0597">Phosphoprotein</keyword>
<dbReference type="SMART" id="SM00388">
    <property type="entry name" value="HisKA"/>
    <property type="match status" value="1"/>
</dbReference>
<evidence type="ECO:0000256" key="1">
    <source>
        <dbReference type="ARBA" id="ARBA00000085"/>
    </source>
</evidence>